<comment type="caution">
    <text evidence="1">The sequence shown here is derived from an EMBL/GenBank/DDBJ whole genome shotgun (WGS) entry which is preliminary data.</text>
</comment>
<accession>A0ABN7WGV7</accession>
<dbReference type="Proteomes" id="UP000789901">
    <property type="component" value="Unassembled WGS sequence"/>
</dbReference>
<protein>
    <submittedName>
        <fullName evidence="1">30881_t:CDS:1</fullName>
    </submittedName>
</protein>
<evidence type="ECO:0000313" key="1">
    <source>
        <dbReference type="EMBL" id="CAG8831364.1"/>
    </source>
</evidence>
<feature type="non-terminal residue" evidence="1">
    <location>
        <position position="42"/>
    </location>
</feature>
<organism evidence="1 2">
    <name type="scientific">Gigaspora margarita</name>
    <dbReference type="NCBI Taxonomy" id="4874"/>
    <lineage>
        <taxon>Eukaryota</taxon>
        <taxon>Fungi</taxon>
        <taxon>Fungi incertae sedis</taxon>
        <taxon>Mucoromycota</taxon>
        <taxon>Glomeromycotina</taxon>
        <taxon>Glomeromycetes</taxon>
        <taxon>Diversisporales</taxon>
        <taxon>Gigasporaceae</taxon>
        <taxon>Gigaspora</taxon>
    </lineage>
</organism>
<gene>
    <name evidence="1" type="ORF">GMARGA_LOCUS30642</name>
</gene>
<evidence type="ECO:0000313" key="2">
    <source>
        <dbReference type="Proteomes" id="UP000789901"/>
    </source>
</evidence>
<name>A0ABN7WGV7_GIGMA</name>
<sequence>MGSADHIFPTNKIELCAQIMSVIVNLCHLQMKARKSLNQITH</sequence>
<keyword evidence="2" id="KW-1185">Reference proteome</keyword>
<reference evidence="1 2" key="1">
    <citation type="submission" date="2021-06" db="EMBL/GenBank/DDBJ databases">
        <authorList>
            <person name="Kallberg Y."/>
            <person name="Tangrot J."/>
            <person name="Rosling A."/>
        </authorList>
    </citation>
    <scope>NUCLEOTIDE SEQUENCE [LARGE SCALE GENOMIC DNA]</scope>
    <source>
        <strain evidence="1 2">120-4 pot B 10/14</strain>
    </source>
</reference>
<dbReference type="EMBL" id="CAJVQB010043690">
    <property type="protein sequence ID" value="CAG8831364.1"/>
    <property type="molecule type" value="Genomic_DNA"/>
</dbReference>
<proteinExistence type="predicted"/>